<sequence>MSSKAPKKKEPITITLPEVFDQEQQFILRLPPESAAQLHEDLKETSNVQLKDKLSIELEPDMRHGRVRYGSDIFSAKLLDLPAIIESMKTVDKKTFYKTADICQMLVCKTEEDWSKDELEHPRKKDKKDYVFVFLIAVTAPLKNVRKRRFRKTLKKKYMDQPEVEKEVRRLFRYDSEAIDVKYEIIVDDEKSLSDSGTSQVSLISNISFLSHFFLPFLFFFVLLVSSFFGEVSSSEEEEEDEKDINIMDSGEDEASRGPTTPKGPGAGGPGDRAGEGTEGGMTDSETAELQEKLSELEKQLGEIRERRSHEEDQLATLDSDAAEKGELQQNLNKIVQEETEKEHEMEMLSAMLNQ</sequence>
<proteinExistence type="inferred from homology"/>
<dbReference type="GO" id="GO:0051123">
    <property type="term" value="P:RNA polymerase II preinitiation complex assembly"/>
    <property type="evidence" value="ECO:0007669"/>
    <property type="project" value="TreeGrafter"/>
</dbReference>
<evidence type="ECO:0000256" key="5">
    <source>
        <dbReference type="ARBA" id="ARBA00023242"/>
    </source>
</evidence>
<feature type="transmembrane region" description="Helical" evidence="7">
    <location>
        <begin position="209"/>
        <end position="229"/>
    </location>
</feature>
<feature type="region of interest" description="Disordered" evidence="6">
    <location>
        <begin position="235"/>
        <end position="291"/>
    </location>
</feature>
<dbReference type="STRING" id="188477.A0A433U091"/>
<name>A0A433U091_ELYCH</name>
<evidence type="ECO:0000313" key="9">
    <source>
        <dbReference type="EMBL" id="RUS87236.1"/>
    </source>
</evidence>
<keyword evidence="7" id="KW-0812">Transmembrane</keyword>
<evidence type="ECO:0000256" key="1">
    <source>
        <dbReference type="ARBA" id="ARBA00004123"/>
    </source>
</evidence>
<reference evidence="9 10" key="1">
    <citation type="submission" date="2019-01" db="EMBL/GenBank/DDBJ databases">
        <title>A draft genome assembly of the solar-powered sea slug Elysia chlorotica.</title>
        <authorList>
            <person name="Cai H."/>
            <person name="Li Q."/>
            <person name="Fang X."/>
            <person name="Li J."/>
            <person name="Curtis N.E."/>
            <person name="Altenburger A."/>
            <person name="Shibata T."/>
            <person name="Feng M."/>
            <person name="Maeda T."/>
            <person name="Schwartz J.A."/>
            <person name="Shigenobu S."/>
            <person name="Lundholm N."/>
            <person name="Nishiyama T."/>
            <person name="Yang H."/>
            <person name="Hasebe M."/>
            <person name="Li S."/>
            <person name="Pierce S.K."/>
            <person name="Wang J."/>
        </authorList>
    </citation>
    <scope>NUCLEOTIDE SEQUENCE [LARGE SCALE GENOMIC DNA]</scope>
    <source>
        <strain evidence="9">EC2010</strain>
        <tissue evidence="9">Whole organism of an adult</tissue>
    </source>
</reference>
<feature type="domain" description="TAFII55 protein conserved region" evidence="8">
    <location>
        <begin position="22"/>
        <end position="180"/>
    </location>
</feature>
<keyword evidence="4" id="KW-0804">Transcription</keyword>
<evidence type="ECO:0000313" key="10">
    <source>
        <dbReference type="Proteomes" id="UP000271974"/>
    </source>
</evidence>
<feature type="compositionally biased region" description="Gly residues" evidence="6">
    <location>
        <begin position="265"/>
        <end position="280"/>
    </location>
</feature>
<keyword evidence="7" id="KW-1133">Transmembrane helix</keyword>
<comment type="similarity">
    <text evidence="2">Belongs to the TAF7 family.</text>
</comment>
<organism evidence="9 10">
    <name type="scientific">Elysia chlorotica</name>
    <name type="common">Eastern emerald elysia</name>
    <name type="synonym">Sea slug</name>
    <dbReference type="NCBI Taxonomy" id="188477"/>
    <lineage>
        <taxon>Eukaryota</taxon>
        <taxon>Metazoa</taxon>
        <taxon>Spiralia</taxon>
        <taxon>Lophotrochozoa</taxon>
        <taxon>Mollusca</taxon>
        <taxon>Gastropoda</taxon>
        <taxon>Heterobranchia</taxon>
        <taxon>Euthyneura</taxon>
        <taxon>Panpulmonata</taxon>
        <taxon>Sacoglossa</taxon>
        <taxon>Placobranchoidea</taxon>
        <taxon>Plakobranchidae</taxon>
        <taxon>Elysia</taxon>
    </lineage>
</organism>
<evidence type="ECO:0000256" key="2">
    <source>
        <dbReference type="ARBA" id="ARBA00009368"/>
    </source>
</evidence>
<dbReference type="PANTHER" id="PTHR12228:SF0">
    <property type="entry name" value="TATA-BOX BINDING PROTEIN ASSOCIATED FACTOR 7"/>
    <property type="match status" value="1"/>
</dbReference>
<gene>
    <name evidence="9" type="ORF">EGW08_004988</name>
</gene>
<protein>
    <recommendedName>
        <fullName evidence="8">TAFII55 protein conserved region domain-containing protein</fullName>
    </recommendedName>
</protein>
<keyword evidence="10" id="KW-1185">Reference proteome</keyword>
<dbReference type="GO" id="GO:0016251">
    <property type="term" value="F:RNA polymerase II general transcription initiation factor activity"/>
    <property type="evidence" value="ECO:0007669"/>
    <property type="project" value="TreeGrafter"/>
</dbReference>
<dbReference type="Pfam" id="PF04658">
    <property type="entry name" value="TAFII55_N"/>
    <property type="match status" value="1"/>
</dbReference>
<dbReference type="SMART" id="SM01370">
    <property type="entry name" value="TAFII55_N"/>
    <property type="match status" value="1"/>
</dbReference>
<feature type="region of interest" description="Disordered" evidence="6">
    <location>
        <begin position="304"/>
        <end position="326"/>
    </location>
</feature>
<keyword evidence="7" id="KW-0472">Membrane</keyword>
<dbReference type="PANTHER" id="PTHR12228">
    <property type="entry name" value="TRANSCRIPTION INITIATION FACTOR TFIID 55 KD SUBUNIT-RELATED"/>
    <property type="match status" value="1"/>
</dbReference>
<dbReference type="GO" id="GO:0005669">
    <property type="term" value="C:transcription factor TFIID complex"/>
    <property type="evidence" value="ECO:0007669"/>
    <property type="project" value="InterPro"/>
</dbReference>
<accession>A0A433U091</accession>
<dbReference type="InterPro" id="IPR037817">
    <property type="entry name" value="TAF7"/>
</dbReference>
<evidence type="ECO:0000256" key="3">
    <source>
        <dbReference type="ARBA" id="ARBA00023015"/>
    </source>
</evidence>
<evidence type="ECO:0000259" key="8">
    <source>
        <dbReference type="SMART" id="SM01370"/>
    </source>
</evidence>
<evidence type="ECO:0000256" key="7">
    <source>
        <dbReference type="SAM" id="Phobius"/>
    </source>
</evidence>
<dbReference type="AlphaFoldDB" id="A0A433U091"/>
<keyword evidence="5" id="KW-0539">Nucleus</keyword>
<evidence type="ECO:0000256" key="6">
    <source>
        <dbReference type="SAM" id="MobiDB-lite"/>
    </source>
</evidence>
<dbReference type="InterPro" id="IPR006751">
    <property type="entry name" value="TAFII55_prot_cons_reg"/>
</dbReference>
<dbReference type="CDD" id="cd08047">
    <property type="entry name" value="TAF7"/>
    <property type="match status" value="1"/>
</dbReference>
<feature type="compositionally biased region" description="Basic and acidic residues" evidence="6">
    <location>
        <begin position="304"/>
        <end position="313"/>
    </location>
</feature>
<dbReference type="EMBL" id="RQTK01000116">
    <property type="protein sequence ID" value="RUS87236.1"/>
    <property type="molecule type" value="Genomic_DNA"/>
</dbReference>
<evidence type="ECO:0000256" key="4">
    <source>
        <dbReference type="ARBA" id="ARBA00023163"/>
    </source>
</evidence>
<comment type="caution">
    <text evidence="9">The sequence shown here is derived from an EMBL/GenBank/DDBJ whole genome shotgun (WGS) entry which is preliminary data.</text>
</comment>
<comment type="subcellular location">
    <subcellularLocation>
        <location evidence="1">Nucleus</location>
    </subcellularLocation>
</comment>
<keyword evidence="3" id="KW-0805">Transcription regulation</keyword>
<dbReference type="OrthoDB" id="153872at2759"/>
<dbReference type="Proteomes" id="UP000271974">
    <property type="component" value="Unassembled WGS sequence"/>
</dbReference>